<protein>
    <submittedName>
        <fullName evidence="1">Uncharacterized protein</fullName>
    </submittedName>
</protein>
<accession>A0ACC2BW32</accession>
<name>A0ACC2BW32_DIPCM</name>
<keyword evidence="2" id="KW-1185">Reference proteome</keyword>
<sequence length="101" mass="11305">MLPRCLSQVQCPCSDRYSRLDCANATNYTVWCFNLWKLLFFCSPTIQPGSSVFVPSFVPCCLHGSSGQPICVPVYKSVQIVNIIGTRLVLLGRAFLFLLVR</sequence>
<gene>
    <name evidence="1" type="ORF">O6H91_13G074800</name>
</gene>
<reference evidence="2" key="1">
    <citation type="journal article" date="2024" name="Proc. Natl. Acad. Sci. U.S.A.">
        <title>Extraordinary preservation of gene collinearity over three hundred million years revealed in homosporous lycophytes.</title>
        <authorList>
            <person name="Li C."/>
            <person name="Wickell D."/>
            <person name="Kuo L.Y."/>
            <person name="Chen X."/>
            <person name="Nie B."/>
            <person name="Liao X."/>
            <person name="Peng D."/>
            <person name="Ji J."/>
            <person name="Jenkins J."/>
            <person name="Williams M."/>
            <person name="Shu S."/>
            <person name="Plott C."/>
            <person name="Barry K."/>
            <person name="Rajasekar S."/>
            <person name="Grimwood J."/>
            <person name="Han X."/>
            <person name="Sun S."/>
            <person name="Hou Z."/>
            <person name="He W."/>
            <person name="Dai G."/>
            <person name="Sun C."/>
            <person name="Schmutz J."/>
            <person name="Leebens-Mack J.H."/>
            <person name="Li F.W."/>
            <person name="Wang L."/>
        </authorList>
    </citation>
    <scope>NUCLEOTIDE SEQUENCE [LARGE SCALE GENOMIC DNA]</scope>
    <source>
        <strain evidence="2">cv. PW_Plant_1</strain>
    </source>
</reference>
<organism evidence="1 2">
    <name type="scientific">Diphasiastrum complanatum</name>
    <name type="common">Issler's clubmoss</name>
    <name type="synonym">Lycopodium complanatum</name>
    <dbReference type="NCBI Taxonomy" id="34168"/>
    <lineage>
        <taxon>Eukaryota</taxon>
        <taxon>Viridiplantae</taxon>
        <taxon>Streptophyta</taxon>
        <taxon>Embryophyta</taxon>
        <taxon>Tracheophyta</taxon>
        <taxon>Lycopodiopsida</taxon>
        <taxon>Lycopodiales</taxon>
        <taxon>Lycopodiaceae</taxon>
        <taxon>Lycopodioideae</taxon>
        <taxon>Diphasiastrum</taxon>
    </lineage>
</organism>
<evidence type="ECO:0000313" key="2">
    <source>
        <dbReference type="Proteomes" id="UP001162992"/>
    </source>
</evidence>
<dbReference type="Proteomes" id="UP001162992">
    <property type="component" value="Chromosome 13"/>
</dbReference>
<comment type="caution">
    <text evidence="1">The sequence shown here is derived from an EMBL/GenBank/DDBJ whole genome shotgun (WGS) entry which is preliminary data.</text>
</comment>
<evidence type="ECO:0000313" key="1">
    <source>
        <dbReference type="EMBL" id="KAJ7533999.1"/>
    </source>
</evidence>
<dbReference type="EMBL" id="CM055104">
    <property type="protein sequence ID" value="KAJ7533999.1"/>
    <property type="molecule type" value="Genomic_DNA"/>
</dbReference>
<proteinExistence type="predicted"/>